<keyword evidence="1" id="KW-0496">Mitochondrion</keyword>
<name>A0A1D8RE03_9PEZI</name>
<protein>
    <submittedName>
        <fullName evidence="1">Ribosomal protein S3</fullName>
    </submittedName>
</protein>
<keyword evidence="1" id="KW-0687">Ribonucleoprotein</keyword>
<dbReference type="GeneID" id="30218087"/>
<dbReference type="AlphaFoldDB" id="A0A1D8RE03"/>
<organism evidence="1">
    <name type="scientific">Pestalotiopsis fici</name>
    <dbReference type="NCBI Taxonomy" id="393283"/>
    <lineage>
        <taxon>Eukaryota</taxon>
        <taxon>Fungi</taxon>
        <taxon>Dikarya</taxon>
        <taxon>Ascomycota</taxon>
        <taxon>Pezizomycotina</taxon>
        <taxon>Sordariomycetes</taxon>
        <taxon>Xylariomycetidae</taxon>
        <taxon>Amphisphaeriales</taxon>
        <taxon>Sporocadaceae</taxon>
        <taxon>Pestalotiopsis</taxon>
    </lineage>
</organism>
<gene>
    <name evidence="1" type="primary">orf508</name>
</gene>
<sequence>MYLNSKFFFYNFITMIKKNNIKLKNTSPSIFTKKTNNNYKLVPFKSVINHVGPIKYLPAVSKEWKNSIYNFDSNNSINLPVYDLNINSLIKGYFSLYFNSRFLKSKYIPVRKKRKSLNKIFVSKAEVKHTNNKALITVYVYNKERMSLLKKIGKLRSFFLIRSIHNIAKKWLNFISVLGSETLSFLSQNFDTNLVLLLKYKAKAKNRRYYLNKTYYTRNLYLSKKVQKIFSLIKRLRLRLSLNKNKFEERFLNKLSELISKYYGKKVEFNIINLKNVAYNSDIFTEILTLKVKKEKSHPMRRINSLLAKVVIPKVNTIIEKGRIEKQVDYNSIDNKYGNWNMNFILNKPSLFSMGESGGASENNVGIYTQSFKDNLNKLLYNIFYKNIIDNSNLRIDGDTASTTELSNSSLNKAYSTKLKDIIFENIKYKVMGGARLVVKGRLTKRYRADRAVYKLKWKGGLKNIDSSFKGLSTVVFRGYLDSNIEKSRSNSKRRIGSFGVKTWFSGK</sequence>
<evidence type="ECO:0000313" key="1">
    <source>
        <dbReference type="EMBL" id="AOW71151.1"/>
    </source>
</evidence>
<geneLocation type="mitochondrion" evidence="1"/>
<dbReference type="EMBL" id="KX870077">
    <property type="protein sequence ID" value="AOW71151.1"/>
    <property type="molecule type" value="Genomic_DNA"/>
</dbReference>
<reference evidence="1" key="1">
    <citation type="submission" date="2016-09" db="EMBL/GenBank/DDBJ databases">
        <authorList>
            <person name="Capua I."/>
            <person name="De Benedictis P."/>
            <person name="Joannis T."/>
            <person name="Lombin L.H."/>
            <person name="Cattoli G."/>
        </authorList>
    </citation>
    <scope>NUCLEOTIDE SEQUENCE</scope>
    <source>
        <strain evidence="1">W106-1</strain>
    </source>
</reference>
<dbReference type="GO" id="GO:0005840">
    <property type="term" value="C:ribosome"/>
    <property type="evidence" value="ECO:0007669"/>
    <property type="project" value="UniProtKB-KW"/>
</dbReference>
<reference evidence="1" key="2">
    <citation type="journal article" date="2017" name="Appl. Microbiol. Biotechnol.">
        <title>Complete mitochondrial genome of the endophytic fungus Pestalotiopsis fici: features and evolution.</title>
        <authorList>
            <person name="Zhang S."/>
            <person name="Wang X.N."/>
            <person name="Zhang X.L."/>
            <person name="Liu X.Z."/>
            <person name="Zhang Y.J."/>
        </authorList>
    </citation>
    <scope>NUCLEOTIDE SEQUENCE</scope>
    <source>
        <strain evidence="1">W106-1</strain>
    </source>
</reference>
<dbReference type="RefSeq" id="YP_009317054.1">
    <property type="nucleotide sequence ID" value="NC_031828.1"/>
</dbReference>
<proteinExistence type="predicted"/>
<keyword evidence="1" id="KW-0689">Ribosomal protein</keyword>
<accession>A0A1D8RE03</accession>